<gene>
    <name evidence="3" type="ORF">SAMN05444167_1735</name>
</gene>
<dbReference type="Pfam" id="PF01833">
    <property type="entry name" value="TIG"/>
    <property type="match status" value="1"/>
</dbReference>
<dbReference type="InterPro" id="IPR014756">
    <property type="entry name" value="Ig_E-set"/>
</dbReference>
<dbReference type="OrthoDB" id="527247at2"/>
<feature type="domain" description="IPT/TIG" evidence="1">
    <location>
        <begin position="218"/>
        <end position="287"/>
    </location>
</feature>
<dbReference type="InterPro" id="IPR025351">
    <property type="entry name" value="Pvc16_N"/>
</dbReference>
<proteinExistence type="predicted"/>
<dbReference type="Proteomes" id="UP000182427">
    <property type="component" value="Chromosome I"/>
</dbReference>
<organism evidence="3 4">
    <name type="scientific">Terriglobus roseus</name>
    <dbReference type="NCBI Taxonomy" id="392734"/>
    <lineage>
        <taxon>Bacteria</taxon>
        <taxon>Pseudomonadati</taxon>
        <taxon>Acidobacteriota</taxon>
        <taxon>Terriglobia</taxon>
        <taxon>Terriglobales</taxon>
        <taxon>Acidobacteriaceae</taxon>
        <taxon>Terriglobus</taxon>
    </lineage>
</organism>
<dbReference type="SUPFAM" id="SSF81296">
    <property type="entry name" value="E set domains"/>
    <property type="match status" value="1"/>
</dbReference>
<evidence type="ECO:0000313" key="4">
    <source>
        <dbReference type="Proteomes" id="UP000182427"/>
    </source>
</evidence>
<dbReference type="Gene3D" id="2.60.40.10">
    <property type="entry name" value="Immunoglobulins"/>
    <property type="match status" value="1"/>
</dbReference>
<name>A0A1G7J9P8_9BACT</name>
<reference evidence="3 4" key="1">
    <citation type="submission" date="2016-10" db="EMBL/GenBank/DDBJ databases">
        <authorList>
            <person name="de Groot N.N."/>
        </authorList>
    </citation>
    <scope>NUCLEOTIDE SEQUENCE [LARGE SCALE GENOMIC DNA]</scope>
    <source>
        <strain evidence="3 4">GAS232</strain>
    </source>
</reference>
<dbReference type="EMBL" id="LT629690">
    <property type="protein sequence ID" value="SDF21504.1"/>
    <property type="molecule type" value="Genomic_DNA"/>
</dbReference>
<evidence type="ECO:0000259" key="2">
    <source>
        <dbReference type="Pfam" id="PF14065"/>
    </source>
</evidence>
<dbReference type="InterPro" id="IPR013783">
    <property type="entry name" value="Ig-like_fold"/>
</dbReference>
<evidence type="ECO:0000313" key="3">
    <source>
        <dbReference type="EMBL" id="SDF21504.1"/>
    </source>
</evidence>
<protein>
    <submittedName>
        <fullName evidence="3">IPT/TIG domain-containing protein</fullName>
    </submittedName>
</protein>
<dbReference type="CDD" id="cd00102">
    <property type="entry name" value="IPT"/>
    <property type="match status" value="1"/>
</dbReference>
<dbReference type="Pfam" id="PF14065">
    <property type="entry name" value="Pvc16_N"/>
    <property type="match status" value="1"/>
</dbReference>
<evidence type="ECO:0000259" key="1">
    <source>
        <dbReference type="Pfam" id="PF01833"/>
    </source>
</evidence>
<keyword evidence="4" id="KW-1185">Reference proteome</keyword>
<dbReference type="RefSeq" id="WP_083344772.1">
    <property type="nucleotide sequence ID" value="NZ_LT629690.1"/>
</dbReference>
<dbReference type="AlphaFoldDB" id="A0A1G7J9P8"/>
<sequence length="422" mass="44770">MNGYLAVGGVSAVLRSLLLGALTDGGPATLLSSPTAISATSPDLVPTGADEQPRLNLFMYYASFNTGYRNVQLPSRDSAGGLLTNPPLALNLHYLVSAYGGNQFDPEILLGWAMEVFHNNPIIAREAISDALAALGSATEEAKLVSQSALASQFELLKITPEALSNEEISRLWMAFSTHYRPTTSYQVSVVLIHDTQPVRSNLPVQARNIAVLPWDIPVIDQITPAVATTGDTLTITGRNLLGDAPQDTEVSFAEAAPISAATVQATTVRVTIPDTVLAGAVPLRIVRSVEFGTAADPHRAFESGSSVFQLVPTLKDVTPVTPASVITVAHGANLTLTIQPAVARNQRARLFAGNLSIEIPARPPSAPDTSTQLMFPIPIAWGPFQSPLRVEIDGAQSLLIVDQKDGSPTQGQFFPQLKVTV</sequence>
<dbReference type="InterPro" id="IPR002909">
    <property type="entry name" value="IPT_dom"/>
</dbReference>
<feature type="domain" description="Pvc16 N-terminal" evidence="2">
    <location>
        <begin position="10"/>
        <end position="206"/>
    </location>
</feature>
<accession>A0A1G7J9P8</accession>